<dbReference type="EMBL" id="MU850748">
    <property type="protein sequence ID" value="KAK2631170.1"/>
    <property type="molecule type" value="Genomic_DNA"/>
</dbReference>
<accession>A0AAD9WIB4</accession>
<dbReference type="SUPFAM" id="SSF48403">
    <property type="entry name" value="Ankyrin repeat"/>
    <property type="match status" value="1"/>
</dbReference>
<protein>
    <recommendedName>
        <fullName evidence="3">PGG domain-containing protein</fullName>
    </recommendedName>
</protein>
<dbReference type="InterPro" id="IPR036770">
    <property type="entry name" value="Ankyrin_rpt-contain_sf"/>
</dbReference>
<organism evidence="1 2">
    <name type="scientific">Eucalyptus grandis</name>
    <name type="common">Flooded gum</name>
    <dbReference type="NCBI Taxonomy" id="71139"/>
    <lineage>
        <taxon>Eukaryota</taxon>
        <taxon>Viridiplantae</taxon>
        <taxon>Streptophyta</taxon>
        <taxon>Embryophyta</taxon>
        <taxon>Tracheophyta</taxon>
        <taxon>Spermatophyta</taxon>
        <taxon>Magnoliopsida</taxon>
        <taxon>eudicotyledons</taxon>
        <taxon>Gunneridae</taxon>
        <taxon>Pentapetalae</taxon>
        <taxon>rosids</taxon>
        <taxon>malvids</taxon>
        <taxon>Myrtales</taxon>
        <taxon>Myrtaceae</taxon>
        <taxon>Myrtoideae</taxon>
        <taxon>Eucalypteae</taxon>
        <taxon>Eucalyptus</taxon>
    </lineage>
</organism>
<reference evidence="1 2" key="1">
    <citation type="journal article" date="2014" name="Nature">
        <title>The genome of Eucalyptus grandis.</title>
        <authorList>
            <person name="Myburg A.A."/>
            <person name="Grattapaglia D."/>
            <person name="Tuskan G.A."/>
            <person name="Hellsten U."/>
            <person name="Hayes R.D."/>
            <person name="Grimwood J."/>
            <person name="Jenkins J."/>
            <person name="Lindquist E."/>
            <person name="Tice H."/>
            <person name="Bauer D."/>
            <person name="Goodstein D.M."/>
            <person name="Dubchak I."/>
            <person name="Poliakov A."/>
            <person name="Mizrachi E."/>
            <person name="Kullan A.R."/>
            <person name="Hussey S.G."/>
            <person name="Pinard D."/>
            <person name="van der Merwe K."/>
            <person name="Singh P."/>
            <person name="van Jaarsveld I."/>
            <person name="Silva-Junior O.B."/>
            <person name="Togawa R.C."/>
            <person name="Pappas M.R."/>
            <person name="Faria D.A."/>
            <person name="Sansaloni C.P."/>
            <person name="Petroli C.D."/>
            <person name="Yang X."/>
            <person name="Ranjan P."/>
            <person name="Tschaplinski T.J."/>
            <person name="Ye C.Y."/>
            <person name="Li T."/>
            <person name="Sterck L."/>
            <person name="Vanneste K."/>
            <person name="Murat F."/>
            <person name="Soler M."/>
            <person name="Clemente H.S."/>
            <person name="Saidi N."/>
            <person name="Cassan-Wang H."/>
            <person name="Dunand C."/>
            <person name="Hefer C.A."/>
            <person name="Bornberg-Bauer E."/>
            <person name="Kersting A.R."/>
            <person name="Vining K."/>
            <person name="Amarasinghe V."/>
            <person name="Ranik M."/>
            <person name="Naithani S."/>
            <person name="Elser J."/>
            <person name="Boyd A.E."/>
            <person name="Liston A."/>
            <person name="Spatafora J.W."/>
            <person name="Dharmwardhana P."/>
            <person name="Raja R."/>
            <person name="Sullivan C."/>
            <person name="Romanel E."/>
            <person name="Alves-Ferreira M."/>
            <person name="Kulheim C."/>
            <person name="Foley W."/>
            <person name="Carocha V."/>
            <person name="Paiva J."/>
            <person name="Kudrna D."/>
            <person name="Brommonschenkel S.H."/>
            <person name="Pasquali G."/>
            <person name="Byrne M."/>
            <person name="Rigault P."/>
            <person name="Tibbits J."/>
            <person name="Spokevicius A."/>
            <person name="Jones R.C."/>
            <person name="Steane D.A."/>
            <person name="Vaillancourt R.E."/>
            <person name="Potts B.M."/>
            <person name="Joubert F."/>
            <person name="Barry K."/>
            <person name="Pappas G.J."/>
            <person name="Strauss S.H."/>
            <person name="Jaiswal P."/>
            <person name="Grima-Pettenati J."/>
            <person name="Salse J."/>
            <person name="Van de Peer Y."/>
            <person name="Rokhsar D.S."/>
            <person name="Schmutz J."/>
        </authorList>
    </citation>
    <scope>NUCLEOTIDE SEQUENCE [LARGE SCALE GENOMIC DNA]</scope>
    <source>
        <strain evidence="2">cv. BRASUZ1</strain>
        <tissue evidence="1">Leaf extractions</tissue>
    </source>
</reference>
<dbReference type="Gene3D" id="1.25.40.20">
    <property type="entry name" value="Ankyrin repeat-containing domain"/>
    <property type="match status" value="1"/>
</dbReference>
<dbReference type="AlphaFoldDB" id="A0AAD9WIB4"/>
<keyword evidence="2" id="KW-1185">Reference proteome</keyword>
<proteinExistence type="predicted"/>
<dbReference type="InterPro" id="IPR002110">
    <property type="entry name" value="Ankyrin_rpt"/>
</dbReference>
<dbReference type="PANTHER" id="PTHR24128">
    <property type="entry name" value="HOMEOBOX PROTEIN WARIAI"/>
    <property type="match status" value="1"/>
</dbReference>
<comment type="caution">
    <text evidence="1">The sequence shown here is derived from an EMBL/GenBank/DDBJ whole genome shotgun (WGS) entry which is preliminary data.</text>
</comment>
<sequence>MDLPGAIVDDDVNELYRLIEGDGNLLERGSEDPFRTTPLHDAADQGKTQVAVEMAILKPSLAQKLNQKGYSPMHLALEKKHYRTVRALATLDPKLIRVRGRGGITPLHWVAGKKGDNKQELEDLLELLAEFLSTCKSSIEDLTSQCETAVHIAVKKCNTETFKVLFGWLKRTYMTEILDWKDQDGNNVLHIAVSENQPEV</sequence>
<evidence type="ECO:0000313" key="2">
    <source>
        <dbReference type="Proteomes" id="UP000030711"/>
    </source>
</evidence>
<dbReference type="PANTHER" id="PTHR24128:SF24">
    <property type="entry name" value="ANKYRIN REPEAT PROTEIN"/>
    <property type="match status" value="1"/>
</dbReference>
<dbReference type="Pfam" id="PF12796">
    <property type="entry name" value="Ank_2"/>
    <property type="match status" value="1"/>
</dbReference>
<dbReference type="Proteomes" id="UP000030711">
    <property type="component" value="Unassembled WGS sequence"/>
</dbReference>
<evidence type="ECO:0008006" key="3">
    <source>
        <dbReference type="Google" id="ProtNLM"/>
    </source>
</evidence>
<name>A0AAD9WIB4_EUCGR</name>
<evidence type="ECO:0000313" key="1">
    <source>
        <dbReference type="EMBL" id="KAK2631170.1"/>
    </source>
</evidence>
<dbReference type="SMART" id="SM00248">
    <property type="entry name" value="ANK"/>
    <property type="match status" value="3"/>
</dbReference>
<gene>
    <name evidence="1" type="ORF">EUGRSUZ_L03296</name>
</gene>